<reference evidence="1 2" key="1">
    <citation type="submission" date="2020-09" db="EMBL/GenBank/DDBJ databases">
        <title>Paenibacillus sp. strain PR3 16S rRNA gene Genome sequencing and assembly.</title>
        <authorList>
            <person name="Kim J."/>
        </authorList>
    </citation>
    <scope>NUCLEOTIDE SEQUENCE [LARGE SCALE GENOMIC DNA]</scope>
    <source>
        <strain evidence="1 2">PR3</strain>
    </source>
</reference>
<dbReference type="Proteomes" id="UP000609346">
    <property type="component" value="Unassembled WGS sequence"/>
</dbReference>
<proteinExistence type="predicted"/>
<dbReference type="PROSITE" id="PS51257">
    <property type="entry name" value="PROKAR_LIPOPROTEIN"/>
    <property type="match status" value="1"/>
</dbReference>
<name>A0ABR8MWB8_9BACL</name>
<evidence type="ECO:0008006" key="3">
    <source>
        <dbReference type="Google" id="ProtNLM"/>
    </source>
</evidence>
<evidence type="ECO:0000313" key="2">
    <source>
        <dbReference type="Proteomes" id="UP000609346"/>
    </source>
</evidence>
<accession>A0ABR8MWB8</accession>
<protein>
    <recommendedName>
        <fullName evidence="3">Lipoprotein SmpA/OmlA domain-containing protein</fullName>
    </recommendedName>
</protein>
<dbReference type="RefSeq" id="WP_191203472.1">
    <property type="nucleotide sequence ID" value="NZ_JACXZA010000002.1"/>
</dbReference>
<organism evidence="1 2">
    <name type="scientific">Paenibacillus terricola</name>
    <dbReference type="NCBI Taxonomy" id="2763503"/>
    <lineage>
        <taxon>Bacteria</taxon>
        <taxon>Bacillati</taxon>
        <taxon>Bacillota</taxon>
        <taxon>Bacilli</taxon>
        <taxon>Bacillales</taxon>
        <taxon>Paenibacillaceae</taxon>
        <taxon>Paenibacillus</taxon>
    </lineage>
</organism>
<keyword evidence="2" id="KW-1185">Reference proteome</keyword>
<evidence type="ECO:0000313" key="1">
    <source>
        <dbReference type="EMBL" id="MBD3919215.1"/>
    </source>
</evidence>
<comment type="caution">
    <text evidence="1">The sequence shown here is derived from an EMBL/GenBank/DDBJ whole genome shotgun (WGS) entry which is preliminary data.</text>
</comment>
<gene>
    <name evidence="1" type="ORF">H8B09_10665</name>
</gene>
<sequence length="124" mass="13768">MRNYWMIILVIVILLSGCSRSGELEIRDVPDGANRNANTPEILGLTSEITQVTSSQLKQITNKMTYNDVINVLGNTKDIGSGIWILQYEYESGDSLQLNIIDGPDSIISEGDYQEIQDLLSTSK</sequence>
<dbReference type="EMBL" id="JACXZA010000002">
    <property type="protein sequence ID" value="MBD3919215.1"/>
    <property type="molecule type" value="Genomic_DNA"/>
</dbReference>